<feature type="compositionally biased region" description="Basic and acidic residues" evidence="1">
    <location>
        <begin position="16"/>
        <end position="28"/>
    </location>
</feature>
<dbReference type="InterPro" id="IPR035238">
    <property type="entry name" value="DUF5345"/>
</dbReference>
<gene>
    <name evidence="3" type="ORF">PDUR_23215</name>
</gene>
<feature type="transmembrane region" description="Helical" evidence="2">
    <location>
        <begin position="106"/>
        <end position="124"/>
    </location>
</feature>
<evidence type="ECO:0000256" key="1">
    <source>
        <dbReference type="SAM" id="MobiDB-lite"/>
    </source>
</evidence>
<sequence>MTKDNTGPDNGSKWGETPDKDGKAKSAEEHALSEFALPELIAGLERLDRAYAKEAAPPSLGELQAQLIAASDRHRRRMLKEWLLFWLISLILLGFSLLAITSAPPVYWMVQGLIPIAGIIALVMRPGRKGRGEWR</sequence>
<name>A0A089HUQ8_PAEDU</name>
<dbReference type="OrthoDB" id="2613809at2"/>
<keyword evidence="2" id="KW-1133">Transmembrane helix</keyword>
<keyword evidence="2" id="KW-0812">Transmembrane</keyword>
<reference evidence="3 4" key="1">
    <citation type="submission" date="2014-08" db="EMBL/GenBank/DDBJ databases">
        <title>Comparative genomics of the Paenibacillus odorifer group.</title>
        <authorList>
            <person name="den Bakker H.C."/>
            <person name="Tsai Y.-C."/>
            <person name="Martin N."/>
            <person name="Korlach J."/>
            <person name="Wiedmann M."/>
        </authorList>
    </citation>
    <scope>NUCLEOTIDE SEQUENCE [LARGE SCALE GENOMIC DNA]</scope>
    <source>
        <strain evidence="3 4">DSM 1735</strain>
    </source>
</reference>
<keyword evidence="2" id="KW-0472">Membrane</keyword>
<proteinExistence type="predicted"/>
<evidence type="ECO:0000313" key="3">
    <source>
        <dbReference type="EMBL" id="AIQ14475.1"/>
    </source>
</evidence>
<organism evidence="3 4">
    <name type="scientific">Paenibacillus durus</name>
    <name type="common">Paenibacillus azotofixans</name>
    <dbReference type="NCBI Taxonomy" id="44251"/>
    <lineage>
        <taxon>Bacteria</taxon>
        <taxon>Bacillati</taxon>
        <taxon>Bacillota</taxon>
        <taxon>Bacilli</taxon>
        <taxon>Bacillales</taxon>
        <taxon>Paenibacillaceae</taxon>
        <taxon>Paenibacillus</taxon>
    </lineage>
</organism>
<accession>A0A089HUQ8</accession>
<dbReference type="EMBL" id="CP009288">
    <property type="protein sequence ID" value="AIQ14475.1"/>
    <property type="molecule type" value="Genomic_DNA"/>
</dbReference>
<dbReference type="AlphaFoldDB" id="A0A089HUQ8"/>
<dbReference type="RefSeq" id="WP_042208237.1">
    <property type="nucleotide sequence ID" value="NZ_CP009288.1"/>
</dbReference>
<feature type="transmembrane region" description="Helical" evidence="2">
    <location>
        <begin position="82"/>
        <end position="100"/>
    </location>
</feature>
<evidence type="ECO:0000313" key="4">
    <source>
        <dbReference type="Proteomes" id="UP000029409"/>
    </source>
</evidence>
<keyword evidence="4" id="KW-1185">Reference proteome</keyword>
<dbReference type="KEGG" id="pdu:PDUR_23215"/>
<protein>
    <recommendedName>
        <fullName evidence="5">YxlC family protein</fullName>
    </recommendedName>
</protein>
<evidence type="ECO:0008006" key="5">
    <source>
        <dbReference type="Google" id="ProtNLM"/>
    </source>
</evidence>
<feature type="region of interest" description="Disordered" evidence="1">
    <location>
        <begin position="1"/>
        <end position="28"/>
    </location>
</feature>
<dbReference type="Pfam" id="PF17280">
    <property type="entry name" value="DUF5345"/>
    <property type="match status" value="1"/>
</dbReference>
<evidence type="ECO:0000256" key="2">
    <source>
        <dbReference type="SAM" id="Phobius"/>
    </source>
</evidence>
<dbReference type="Proteomes" id="UP000029409">
    <property type="component" value="Chromosome"/>
</dbReference>
<dbReference type="STRING" id="44251.PDUR_23215"/>